<dbReference type="InterPro" id="IPR022672">
    <property type="entry name" value="Hexokinase_N"/>
</dbReference>
<evidence type="ECO:0000256" key="2">
    <source>
        <dbReference type="ARBA" id="ARBA00022679"/>
    </source>
</evidence>
<dbReference type="InterPro" id="IPR043129">
    <property type="entry name" value="ATPase_NBD"/>
</dbReference>
<keyword evidence="6" id="KW-0324">Glycolysis</keyword>
<reference evidence="10 11" key="1">
    <citation type="journal article" date="2024" name="Commun. Biol.">
        <title>Comparative genomic analysis of thermophilic fungi reveals convergent evolutionary adaptations and gene losses.</title>
        <authorList>
            <person name="Steindorff A.S."/>
            <person name="Aguilar-Pontes M.V."/>
            <person name="Robinson A.J."/>
            <person name="Andreopoulos B."/>
            <person name="LaButti K."/>
            <person name="Kuo A."/>
            <person name="Mondo S."/>
            <person name="Riley R."/>
            <person name="Otillar R."/>
            <person name="Haridas S."/>
            <person name="Lipzen A."/>
            <person name="Grimwood J."/>
            <person name="Schmutz J."/>
            <person name="Clum A."/>
            <person name="Reid I.D."/>
            <person name="Moisan M.C."/>
            <person name="Butler G."/>
            <person name="Nguyen T.T.M."/>
            <person name="Dewar K."/>
            <person name="Conant G."/>
            <person name="Drula E."/>
            <person name="Henrissat B."/>
            <person name="Hansel C."/>
            <person name="Singer S."/>
            <person name="Hutchinson M.I."/>
            <person name="de Vries R.P."/>
            <person name="Natvig D.O."/>
            <person name="Powell A.J."/>
            <person name="Tsang A."/>
            <person name="Grigoriev I.V."/>
        </authorList>
    </citation>
    <scope>NUCLEOTIDE SEQUENCE [LARGE SCALE GENOMIC DNA]</scope>
    <source>
        <strain evidence="10 11">ATCC 24622</strain>
    </source>
</reference>
<sequence length="578" mass="62049">MARQFDVDVDQVRNVARRFVWKMKDGLARRQPCQIPTYVRSVATGSERGRFLAVDLGGSNCRICLVDLRGDATFAVVQAKHAVPPRLMVNPSHRPLFAFIAAKLADFLQTHVAIAPAAAAATSDAPADGRYRLGFTFSFTCDQTSLARGTLIHWDKGWDIPDAVGRDPCAMLQEAIDERALPVLVSVLANDSVGTLLTRSYTSGAKQHGSTTTTTLAAVIFGTGTNAAYVEKLSNIRWLGSHARPDDDDNDDGDDDIMVVNTEWGCFDDEMTVLPRTPFDDELDARSTAPGSQMLEKRVSGLYLGELLRLTTLRLLRRGALHMQVDGRSPLFRQGGLDSAFLSQLARQSDAAAAGRESDEKAVQLVSEALLATNVTSTDVQCIRLVSAAIARRAARLAGASLAAVVIHSGRLDRQRRRRQQHHAAAAAAAPPSPKPISTKLGKDADAGSRPSLFSQFRIRLGLLIHRILSLVRGGSVAAATSPSPQPLPPAPQPKGVESLDASTDEAESLDEEDVIDIGADGSLIEFYPSFEADMRAAMREVPEIGAEGERRIRIGLAKDGSGVGAALMAQAAMASEE</sequence>
<dbReference type="Gene3D" id="3.40.367.20">
    <property type="match status" value="2"/>
</dbReference>
<keyword evidence="11" id="KW-1185">Reference proteome</keyword>
<evidence type="ECO:0000256" key="5">
    <source>
        <dbReference type="ARBA" id="ARBA00022840"/>
    </source>
</evidence>
<gene>
    <name evidence="10" type="ORF">VTK73DRAFT_4190</name>
</gene>
<evidence type="ECO:0000259" key="8">
    <source>
        <dbReference type="Pfam" id="PF00349"/>
    </source>
</evidence>
<dbReference type="PRINTS" id="PR00475">
    <property type="entry name" value="HEXOKINASE"/>
</dbReference>
<organism evidence="10 11">
    <name type="scientific">Phialemonium thermophilum</name>
    <dbReference type="NCBI Taxonomy" id="223376"/>
    <lineage>
        <taxon>Eukaryota</taxon>
        <taxon>Fungi</taxon>
        <taxon>Dikarya</taxon>
        <taxon>Ascomycota</taxon>
        <taxon>Pezizomycotina</taxon>
        <taxon>Sordariomycetes</taxon>
        <taxon>Sordariomycetidae</taxon>
        <taxon>Cephalothecales</taxon>
        <taxon>Cephalothecaceae</taxon>
        <taxon>Phialemonium</taxon>
    </lineage>
</organism>
<protein>
    <recommendedName>
        <fullName evidence="6">Phosphotransferase</fullName>
        <ecNumber evidence="6">2.7.1.-</ecNumber>
    </recommendedName>
</protein>
<evidence type="ECO:0000259" key="9">
    <source>
        <dbReference type="Pfam" id="PF03727"/>
    </source>
</evidence>
<comment type="similarity">
    <text evidence="1 6">Belongs to the hexokinase family.</text>
</comment>
<feature type="compositionally biased region" description="Acidic residues" evidence="7">
    <location>
        <begin position="503"/>
        <end position="513"/>
    </location>
</feature>
<dbReference type="SUPFAM" id="SSF53067">
    <property type="entry name" value="Actin-like ATPase domain"/>
    <property type="match status" value="2"/>
</dbReference>
<dbReference type="PROSITE" id="PS51748">
    <property type="entry name" value="HEXOKINASE_2"/>
    <property type="match status" value="1"/>
</dbReference>
<evidence type="ECO:0000256" key="6">
    <source>
        <dbReference type="RuleBase" id="RU362007"/>
    </source>
</evidence>
<feature type="region of interest" description="Disordered" evidence="7">
    <location>
        <begin position="413"/>
        <end position="447"/>
    </location>
</feature>
<evidence type="ECO:0000313" key="10">
    <source>
        <dbReference type="EMBL" id="KAL1838955.1"/>
    </source>
</evidence>
<proteinExistence type="inferred from homology"/>
<evidence type="ECO:0000256" key="1">
    <source>
        <dbReference type="ARBA" id="ARBA00009225"/>
    </source>
</evidence>
<feature type="compositionally biased region" description="Pro residues" evidence="7">
    <location>
        <begin position="484"/>
        <end position="493"/>
    </location>
</feature>
<dbReference type="Pfam" id="PF03727">
    <property type="entry name" value="Hexokinase_2"/>
    <property type="match status" value="2"/>
</dbReference>
<dbReference type="InterPro" id="IPR001312">
    <property type="entry name" value="Hexokinase"/>
</dbReference>
<feature type="domain" description="Hexokinase N-terminal" evidence="8">
    <location>
        <begin position="2"/>
        <end position="201"/>
    </location>
</feature>
<keyword evidence="2 6" id="KW-0808">Transferase</keyword>
<evidence type="ECO:0000313" key="11">
    <source>
        <dbReference type="Proteomes" id="UP001586593"/>
    </source>
</evidence>
<dbReference type="InterPro" id="IPR022673">
    <property type="entry name" value="Hexokinase_C"/>
</dbReference>
<evidence type="ECO:0000256" key="7">
    <source>
        <dbReference type="SAM" id="MobiDB-lite"/>
    </source>
</evidence>
<comment type="caution">
    <text evidence="10">The sequence shown here is derived from an EMBL/GenBank/DDBJ whole genome shotgun (WGS) entry which is preliminary data.</text>
</comment>
<dbReference type="PANTHER" id="PTHR19443:SF30">
    <property type="entry name" value="GLUCOKINASE-1-RELATED"/>
    <property type="match status" value="1"/>
</dbReference>
<feature type="region of interest" description="Disordered" evidence="7">
    <location>
        <begin position="479"/>
        <end position="513"/>
    </location>
</feature>
<keyword evidence="4 6" id="KW-0418">Kinase</keyword>
<evidence type="ECO:0000256" key="3">
    <source>
        <dbReference type="ARBA" id="ARBA00022741"/>
    </source>
</evidence>
<dbReference type="Gene3D" id="3.30.420.40">
    <property type="match status" value="1"/>
</dbReference>
<dbReference type="EMBL" id="JAZHXJ010002402">
    <property type="protein sequence ID" value="KAL1838955.1"/>
    <property type="molecule type" value="Genomic_DNA"/>
</dbReference>
<feature type="domain" description="Hexokinase C-terminal" evidence="9">
    <location>
        <begin position="217"/>
        <end position="416"/>
    </location>
</feature>
<accession>A0ABR3VAY5</accession>
<dbReference type="EC" id="2.7.1.-" evidence="6"/>
<dbReference type="Pfam" id="PF00349">
    <property type="entry name" value="Hexokinase_1"/>
    <property type="match status" value="1"/>
</dbReference>
<feature type="domain" description="Hexokinase C-terminal" evidence="9">
    <location>
        <begin position="512"/>
        <end position="570"/>
    </location>
</feature>
<evidence type="ECO:0000256" key="4">
    <source>
        <dbReference type="ARBA" id="ARBA00022777"/>
    </source>
</evidence>
<name>A0ABR3VAY5_9PEZI</name>
<keyword evidence="5 6" id="KW-0067">ATP-binding</keyword>
<dbReference type="PANTHER" id="PTHR19443">
    <property type="entry name" value="HEXOKINASE"/>
    <property type="match status" value="1"/>
</dbReference>
<keyword evidence="3 6" id="KW-0547">Nucleotide-binding</keyword>
<dbReference type="Proteomes" id="UP001586593">
    <property type="component" value="Unassembled WGS sequence"/>
</dbReference>